<evidence type="ECO:0000313" key="2">
    <source>
        <dbReference type="EMBL" id="KER20455.1"/>
    </source>
</evidence>
<dbReference type="GO" id="GO:0051603">
    <property type="term" value="P:proteolysis involved in protein catabolic process"/>
    <property type="evidence" value="ECO:0007669"/>
    <property type="project" value="TreeGrafter"/>
</dbReference>
<dbReference type="CTD" id="20325170"/>
<dbReference type="Pfam" id="PF01650">
    <property type="entry name" value="Peptidase_C13"/>
    <property type="match status" value="1"/>
</dbReference>
<comment type="similarity">
    <text evidence="1">Belongs to the peptidase C13 family.</text>
</comment>
<dbReference type="KEGG" id="ovi:T265_11002"/>
<dbReference type="GO" id="GO:0005773">
    <property type="term" value="C:vacuole"/>
    <property type="evidence" value="ECO:0007669"/>
    <property type="project" value="GOC"/>
</dbReference>
<name>A0A074ZB49_OPIVI</name>
<gene>
    <name evidence="2" type="ORF">T265_11002</name>
</gene>
<dbReference type="GO" id="GO:0004197">
    <property type="term" value="F:cysteine-type endopeptidase activity"/>
    <property type="evidence" value="ECO:0007669"/>
    <property type="project" value="TreeGrafter"/>
</dbReference>
<sequence length="98" mass="11298">MKLQVCLDKMSCCSVLIAFLFFIDHVAWLEAVGVHNWSSIFNSNPSNNWVLLGADSKSWDNYRHQTNVYHAYQIVRANKIPAENIITFAYDDIANNFK</sequence>
<organism evidence="2 3">
    <name type="scientific">Opisthorchis viverrini</name>
    <name type="common">Southeast Asian liver fluke</name>
    <dbReference type="NCBI Taxonomy" id="6198"/>
    <lineage>
        <taxon>Eukaryota</taxon>
        <taxon>Metazoa</taxon>
        <taxon>Spiralia</taxon>
        <taxon>Lophotrochozoa</taxon>
        <taxon>Platyhelminthes</taxon>
        <taxon>Trematoda</taxon>
        <taxon>Digenea</taxon>
        <taxon>Opisthorchiida</taxon>
        <taxon>Opisthorchiata</taxon>
        <taxon>Opisthorchiidae</taxon>
        <taxon>Opisthorchis</taxon>
    </lineage>
</organism>
<evidence type="ECO:0000313" key="3">
    <source>
        <dbReference type="Proteomes" id="UP000054324"/>
    </source>
</evidence>
<proteinExistence type="inferred from homology"/>
<dbReference type="OrthoDB" id="9973749at2759"/>
<dbReference type="PANTHER" id="PTHR12000:SF42">
    <property type="entry name" value="LEGUMAIN"/>
    <property type="match status" value="1"/>
</dbReference>
<dbReference type="GO" id="GO:0006624">
    <property type="term" value="P:vacuolar protein processing"/>
    <property type="evidence" value="ECO:0007669"/>
    <property type="project" value="TreeGrafter"/>
</dbReference>
<dbReference type="Gene3D" id="3.40.50.1460">
    <property type="match status" value="1"/>
</dbReference>
<keyword evidence="3" id="KW-1185">Reference proteome</keyword>
<dbReference type="InterPro" id="IPR001096">
    <property type="entry name" value="Peptidase_C13"/>
</dbReference>
<evidence type="ECO:0000256" key="1">
    <source>
        <dbReference type="ARBA" id="ARBA00009941"/>
    </source>
</evidence>
<dbReference type="PANTHER" id="PTHR12000">
    <property type="entry name" value="HEMOGLOBINASE FAMILY MEMBER"/>
    <property type="match status" value="1"/>
</dbReference>
<reference evidence="2 3" key="1">
    <citation type="submission" date="2013-11" db="EMBL/GenBank/DDBJ databases">
        <title>Opisthorchis viverrini - life in the bile duct.</title>
        <authorList>
            <person name="Young N.D."/>
            <person name="Nagarajan N."/>
            <person name="Lin S.J."/>
            <person name="Korhonen P.K."/>
            <person name="Jex A.R."/>
            <person name="Hall R.S."/>
            <person name="Safavi-Hemami H."/>
            <person name="Kaewkong W."/>
            <person name="Bertrand D."/>
            <person name="Gao S."/>
            <person name="Seet Q."/>
            <person name="Wongkham S."/>
            <person name="Teh B.T."/>
            <person name="Wongkham C."/>
            <person name="Intapan P.M."/>
            <person name="Maleewong W."/>
            <person name="Yang X."/>
            <person name="Hu M."/>
            <person name="Wang Z."/>
            <person name="Hofmann A."/>
            <person name="Sternberg P.W."/>
            <person name="Tan P."/>
            <person name="Wang J."/>
            <person name="Gasser R.B."/>
        </authorList>
    </citation>
    <scope>NUCLEOTIDE SEQUENCE [LARGE SCALE GENOMIC DNA]</scope>
</reference>
<dbReference type="RefSeq" id="XP_009175801.1">
    <property type="nucleotide sequence ID" value="XM_009177537.1"/>
</dbReference>
<dbReference type="GeneID" id="20325170"/>
<accession>A0A074ZB49</accession>
<protein>
    <submittedName>
        <fullName evidence="2">Uncharacterized protein</fullName>
    </submittedName>
</protein>
<dbReference type="EMBL" id="KL597056">
    <property type="protein sequence ID" value="KER20455.1"/>
    <property type="molecule type" value="Genomic_DNA"/>
</dbReference>
<dbReference type="PRINTS" id="PR00776">
    <property type="entry name" value="HEMOGLOBNASE"/>
</dbReference>
<dbReference type="AlphaFoldDB" id="A0A074ZB49"/>
<dbReference type="Proteomes" id="UP000054324">
    <property type="component" value="Unassembled WGS sequence"/>
</dbReference>